<dbReference type="PANTHER" id="PTHR13265:SF0">
    <property type="entry name" value="HPR1"/>
    <property type="match status" value="1"/>
</dbReference>
<dbReference type="EMBL" id="LFWA01000004">
    <property type="protein sequence ID" value="KTW31856.1"/>
    <property type="molecule type" value="Genomic_DNA"/>
</dbReference>
<protein>
    <recommendedName>
        <fullName evidence="3">THO complex subunit 1</fullName>
    </recommendedName>
</protein>
<keyword evidence="2" id="KW-1185">Reference proteome</keyword>
<comment type="caution">
    <text evidence="1">The sequence shown here is derived from an EMBL/GenBank/DDBJ whole genome shotgun (WGS) entry which is preliminary data.</text>
</comment>
<dbReference type="Pfam" id="PF11957">
    <property type="entry name" value="efThoc1"/>
    <property type="match status" value="1"/>
</dbReference>
<proteinExistence type="predicted"/>
<dbReference type="OrthoDB" id="10257415at2759"/>
<sequence>MLKVTFLQSLFDEIQRQPAKSTFEFKENDTIKNLLKKAQEIHGSDDFKSFFECAAKEILYKIAEDPALSHEEKLLKFYPILDASIIGQQNEILDDMLPFVLIEDLMDLQTVSECNKLFDFLNSRISFLIENGINGTRGKGLVLLRLCNELLRRLSKTKDSLFCGNVLMFLSNVFPLRERSGLNLRGDFHVENVTVLDDLSNLLNEDLKKMDEVLKDDRILENKEKKNENHDHEKKEKAFMESFYTIFWSIQNFFSDPSLLYTSKGFQEFKSNTSIILDKIKSLEDEQFKVNEIKTENRKGDRKKKIDSFKYQPVQDYLQAYFSPKFLTSYKLLKLELADPKFRRQILVQYLILLDYLLTLTETEKNRLEKIKAVNRLLQPTYLLSQEDESWVVETLSKINNILESTVPDGQYFSQCVHLILSYEKNWVNWKLQGCNSFEEPPIDESYIDNIKKKCEKILEPLKAYRYPLGNLALTRLWEKGGAHTMEDMAKPERFKLPDIKSFLETDNQDSMDKNEIASENLSLISEKNTVKSWKMLRILSRSKLHLFNKLNDQTLESITQIEEFINSDFNKGFLASDSSPQKVQESPQKLYVNVNNKRAIEDIKNTMPSEKRTKMDL</sequence>
<organism evidence="1 2">
    <name type="scientific">Pneumocystis jirovecii (strain RU7)</name>
    <name type="common">Human pneumocystis pneumonia agent</name>
    <dbReference type="NCBI Taxonomy" id="1408657"/>
    <lineage>
        <taxon>Eukaryota</taxon>
        <taxon>Fungi</taxon>
        <taxon>Dikarya</taxon>
        <taxon>Ascomycota</taxon>
        <taxon>Taphrinomycotina</taxon>
        <taxon>Pneumocystomycetes</taxon>
        <taxon>Pneumocystaceae</taxon>
        <taxon>Pneumocystis</taxon>
    </lineage>
</organism>
<dbReference type="InterPro" id="IPR021861">
    <property type="entry name" value="THO_THOC1"/>
</dbReference>
<dbReference type="PANTHER" id="PTHR13265">
    <property type="entry name" value="THO COMPLEX SUBUNIT 1"/>
    <property type="match status" value="1"/>
</dbReference>
<accession>A0A0W4ZU52</accession>
<dbReference type="Proteomes" id="UP000053447">
    <property type="component" value="Unassembled WGS sequence"/>
</dbReference>
<dbReference type="VEuPathDB" id="FungiDB:T551_01117"/>
<evidence type="ECO:0000313" key="2">
    <source>
        <dbReference type="Proteomes" id="UP000053447"/>
    </source>
</evidence>
<evidence type="ECO:0000313" key="1">
    <source>
        <dbReference type="EMBL" id="KTW31856.1"/>
    </source>
</evidence>
<dbReference type="AlphaFoldDB" id="A0A0W4ZU52"/>
<name>A0A0W4ZU52_PNEJ7</name>
<reference evidence="2" key="1">
    <citation type="journal article" date="2016" name="Nat. Commun.">
        <title>Genome analysis of three Pneumocystis species reveals adaptation mechanisms to life exclusively in mammalian hosts.</title>
        <authorList>
            <person name="Ma L."/>
            <person name="Chen Z."/>
            <person name="Huang D.W."/>
            <person name="Kutty G."/>
            <person name="Ishihara M."/>
            <person name="Wang H."/>
            <person name="Abouelleil A."/>
            <person name="Bishop L."/>
            <person name="Davey E."/>
            <person name="Deng R."/>
            <person name="Deng X."/>
            <person name="Fan L."/>
            <person name="Fantoni G."/>
            <person name="Fitzgerald M."/>
            <person name="Gogineni E."/>
            <person name="Goldberg J.M."/>
            <person name="Handley G."/>
            <person name="Hu X."/>
            <person name="Huber C."/>
            <person name="Jiao X."/>
            <person name="Jones K."/>
            <person name="Levin J.Z."/>
            <person name="Liu Y."/>
            <person name="Macdonald P."/>
            <person name="Melnikov A."/>
            <person name="Raley C."/>
            <person name="Sassi M."/>
            <person name="Sherman B.T."/>
            <person name="Song X."/>
            <person name="Sykes S."/>
            <person name="Tran B."/>
            <person name="Walsh L."/>
            <person name="Xia Y."/>
            <person name="Yang J."/>
            <person name="Young S."/>
            <person name="Zeng Q."/>
            <person name="Zheng X."/>
            <person name="Stephens R."/>
            <person name="Nusbaum C."/>
            <person name="Birren B.W."/>
            <person name="Azadi P."/>
            <person name="Lempicki R.A."/>
            <person name="Cuomo C.A."/>
            <person name="Kovacs J.A."/>
        </authorList>
    </citation>
    <scope>NUCLEOTIDE SEQUENCE [LARGE SCALE GENOMIC DNA]</scope>
    <source>
        <strain evidence="2">RU7</strain>
    </source>
</reference>
<dbReference type="GO" id="GO:0000445">
    <property type="term" value="C:THO complex part of transcription export complex"/>
    <property type="evidence" value="ECO:0007669"/>
    <property type="project" value="TreeGrafter"/>
</dbReference>
<dbReference type="STRING" id="1408657.A0A0W4ZU52"/>
<gene>
    <name evidence="1" type="ORF">T551_01117</name>
</gene>
<dbReference type="RefSeq" id="XP_018230548.1">
    <property type="nucleotide sequence ID" value="XM_018373380.1"/>
</dbReference>
<dbReference type="GO" id="GO:0006406">
    <property type="term" value="P:mRNA export from nucleus"/>
    <property type="evidence" value="ECO:0007669"/>
    <property type="project" value="TreeGrafter"/>
</dbReference>
<dbReference type="GeneID" id="28939635"/>
<evidence type="ECO:0008006" key="3">
    <source>
        <dbReference type="Google" id="ProtNLM"/>
    </source>
</evidence>